<dbReference type="EMBL" id="PGTN01000097">
    <property type="protein sequence ID" value="PJF46771.1"/>
    <property type="molecule type" value="Genomic_DNA"/>
</dbReference>
<evidence type="ECO:0000313" key="2">
    <source>
        <dbReference type="EMBL" id="PJF46771.1"/>
    </source>
</evidence>
<sequence>MPPEAFNVPAPAPAASDAPAEPAVVTVGARAPAPLTAAHWRREYSEVLGDLRATALVFLALIAVMIVLSLIVR</sequence>
<feature type="transmembrane region" description="Helical" evidence="1">
    <location>
        <begin position="53"/>
        <end position="72"/>
    </location>
</feature>
<keyword evidence="1" id="KW-0472">Membrane</keyword>
<protein>
    <submittedName>
        <fullName evidence="2">Uncharacterized protein</fullName>
    </submittedName>
</protein>
<keyword evidence="1" id="KW-1133">Transmembrane helix</keyword>
<reference evidence="2 3" key="1">
    <citation type="submission" date="2017-11" db="EMBL/GenBank/DDBJ databases">
        <title>Evolution of Phototrophy in the Chloroflexi Phylum Driven by Horizontal Gene Transfer.</title>
        <authorList>
            <person name="Ward L.M."/>
            <person name="Hemp J."/>
            <person name="Shih P.M."/>
            <person name="Mcglynn S.E."/>
            <person name="Fischer W."/>
        </authorList>
    </citation>
    <scope>NUCLEOTIDE SEQUENCE [LARGE SCALE GENOMIC DNA]</scope>
    <source>
        <strain evidence="2">JP3_7</strain>
    </source>
</reference>
<comment type="caution">
    <text evidence="2">The sequence shown here is derived from an EMBL/GenBank/DDBJ whole genome shotgun (WGS) entry which is preliminary data.</text>
</comment>
<keyword evidence="1" id="KW-0812">Transmembrane</keyword>
<gene>
    <name evidence="2" type="ORF">CUN48_12085</name>
</gene>
<dbReference type="AlphaFoldDB" id="A0A2M8QAD1"/>
<organism evidence="2 3">
    <name type="scientific">Candidatus Thermofonsia Clade 3 bacterium</name>
    <dbReference type="NCBI Taxonomy" id="2364212"/>
    <lineage>
        <taxon>Bacteria</taxon>
        <taxon>Bacillati</taxon>
        <taxon>Chloroflexota</taxon>
        <taxon>Candidatus Thermofontia</taxon>
        <taxon>Candidatus Thermofonsia Clade 3</taxon>
    </lineage>
</organism>
<accession>A0A2M8QAD1</accession>
<name>A0A2M8QAD1_9CHLR</name>
<evidence type="ECO:0000313" key="3">
    <source>
        <dbReference type="Proteomes" id="UP000230790"/>
    </source>
</evidence>
<evidence type="ECO:0000256" key="1">
    <source>
        <dbReference type="SAM" id="Phobius"/>
    </source>
</evidence>
<dbReference type="Proteomes" id="UP000230790">
    <property type="component" value="Unassembled WGS sequence"/>
</dbReference>
<proteinExistence type="predicted"/>